<dbReference type="Proteomes" id="UP001500368">
    <property type="component" value="Unassembled WGS sequence"/>
</dbReference>
<reference evidence="2" key="1">
    <citation type="journal article" date="2019" name="Int. J. Syst. Evol. Microbiol.">
        <title>The Global Catalogue of Microorganisms (GCM) 10K type strain sequencing project: providing services to taxonomists for standard genome sequencing and annotation.</title>
        <authorList>
            <consortium name="The Broad Institute Genomics Platform"/>
            <consortium name="The Broad Institute Genome Sequencing Center for Infectious Disease"/>
            <person name="Wu L."/>
            <person name="Ma J."/>
        </authorList>
    </citation>
    <scope>NUCLEOTIDE SEQUENCE [LARGE SCALE GENOMIC DNA]</scope>
    <source>
        <strain evidence="2">JCM 19129</strain>
    </source>
</reference>
<sequence>MELFGAHDLQLEVRRLILHREEPVLQPLQSIGSGDGVSGQNPQPLIPGAEAVGKVPFEGAPQLGGFAACGSCSRGLLGVTLIAQQL</sequence>
<protein>
    <submittedName>
        <fullName evidence="1">Uncharacterized protein</fullName>
    </submittedName>
</protein>
<dbReference type="EMBL" id="BAABLW010000005">
    <property type="protein sequence ID" value="GAA4916087.1"/>
    <property type="molecule type" value="Genomic_DNA"/>
</dbReference>
<comment type="caution">
    <text evidence="1">The sequence shown here is derived from an EMBL/GenBank/DDBJ whole genome shotgun (WGS) entry which is preliminary data.</text>
</comment>
<organism evidence="1 2">
    <name type="scientific">Nesterenkonia rhizosphaerae</name>
    <dbReference type="NCBI Taxonomy" id="1348272"/>
    <lineage>
        <taxon>Bacteria</taxon>
        <taxon>Bacillati</taxon>
        <taxon>Actinomycetota</taxon>
        <taxon>Actinomycetes</taxon>
        <taxon>Micrococcales</taxon>
        <taxon>Micrococcaceae</taxon>
        <taxon>Nesterenkonia</taxon>
    </lineage>
</organism>
<evidence type="ECO:0000313" key="2">
    <source>
        <dbReference type="Proteomes" id="UP001500368"/>
    </source>
</evidence>
<evidence type="ECO:0000313" key="1">
    <source>
        <dbReference type="EMBL" id="GAA4916087.1"/>
    </source>
</evidence>
<name>A0ABP9FTV2_9MICC</name>
<accession>A0ABP9FTV2</accession>
<keyword evidence="2" id="KW-1185">Reference proteome</keyword>
<proteinExistence type="predicted"/>
<gene>
    <name evidence="1" type="ORF">GCM10025790_09040</name>
</gene>